<name>A0A0G0PQQ2_9BACT</name>
<feature type="signal peptide" evidence="1">
    <location>
        <begin position="1"/>
        <end position="28"/>
    </location>
</feature>
<dbReference type="PROSITE" id="PS51257">
    <property type="entry name" value="PROKAR_LIPOPROTEIN"/>
    <property type="match status" value="1"/>
</dbReference>
<reference evidence="2 3" key="1">
    <citation type="journal article" date="2015" name="Nature">
        <title>rRNA introns, odd ribosomes, and small enigmatic genomes across a large radiation of phyla.</title>
        <authorList>
            <person name="Brown C.T."/>
            <person name="Hug L.A."/>
            <person name="Thomas B.C."/>
            <person name="Sharon I."/>
            <person name="Castelle C.J."/>
            <person name="Singh A."/>
            <person name="Wilkins M.J."/>
            <person name="Williams K.H."/>
            <person name="Banfield J.F."/>
        </authorList>
    </citation>
    <scope>NUCLEOTIDE SEQUENCE [LARGE SCALE GENOMIC DNA]</scope>
</reference>
<accession>A0A0G0PQQ2</accession>
<dbReference type="Proteomes" id="UP000034774">
    <property type="component" value="Unassembled WGS sequence"/>
</dbReference>
<protein>
    <submittedName>
        <fullName evidence="2">Uncharacterized protein</fullName>
    </submittedName>
</protein>
<evidence type="ECO:0000313" key="2">
    <source>
        <dbReference type="EMBL" id="KKQ91671.1"/>
    </source>
</evidence>
<keyword evidence="1" id="KW-0732">Signal</keyword>
<gene>
    <name evidence="2" type="ORF">UT17_C0004G0019</name>
</gene>
<evidence type="ECO:0000256" key="1">
    <source>
        <dbReference type="SAM" id="SignalP"/>
    </source>
</evidence>
<proteinExistence type="predicted"/>
<sequence length="247" mass="25957">MNTKVRSSIVLLSLLLALAFGQVGTAAAAGCSISASTINPKAGEFVHFTVETGLDVTPSIYFSDSPDPTTPDRDNHFGRSFPYNMVPFTVTAVIVSPNNGLTKCHIQITVQATAAEVAPITSTTPTAVVPTATATAPAVTETPATEQLFVVDEGAGDSSSVTSLGDNNGSQVSGNGNIVTYNVTNILPTPAPTQVALTPVVIENKVIVVVKNPQPRPQVSFWIRFINYWRNIFMALFGVPMAPVPAN</sequence>
<dbReference type="EMBL" id="LBVU01000004">
    <property type="protein sequence ID" value="KKQ91671.1"/>
    <property type="molecule type" value="Genomic_DNA"/>
</dbReference>
<evidence type="ECO:0000313" key="3">
    <source>
        <dbReference type="Proteomes" id="UP000034774"/>
    </source>
</evidence>
<dbReference type="AlphaFoldDB" id="A0A0G0PQQ2"/>
<comment type="caution">
    <text evidence="2">The sequence shown here is derived from an EMBL/GenBank/DDBJ whole genome shotgun (WGS) entry which is preliminary data.</text>
</comment>
<organism evidence="2 3">
    <name type="scientific">Candidatus Woesebacteria bacterium GW2011_GWB1_39_10</name>
    <dbReference type="NCBI Taxonomy" id="1618572"/>
    <lineage>
        <taxon>Bacteria</taxon>
        <taxon>Candidatus Woeseibacteriota</taxon>
    </lineage>
</organism>
<feature type="chain" id="PRO_5002533904" evidence="1">
    <location>
        <begin position="29"/>
        <end position="247"/>
    </location>
</feature>
<dbReference type="STRING" id="1618572.UT17_C0004G0019"/>